<dbReference type="GO" id="GO:0006508">
    <property type="term" value="P:proteolysis"/>
    <property type="evidence" value="ECO:0007669"/>
    <property type="project" value="InterPro"/>
</dbReference>
<evidence type="ECO:0000259" key="2">
    <source>
        <dbReference type="Pfam" id="PF00326"/>
    </source>
</evidence>
<dbReference type="InterPro" id="IPR001375">
    <property type="entry name" value="Peptidase_S9_cat"/>
</dbReference>
<dbReference type="PATRIC" id="fig|94132.3.peg.3166"/>
<dbReference type="SUPFAM" id="SSF82171">
    <property type="entry name" value="DPP6 N-terminal domain-like"/>
    <property type="match status" value="1"/>
</dbReference>
<proteinExistence type="predicted"/>
<evidence type="ECO:0000259" key="3">
    <source>
        <dbReference type="Pfam" id="PF02897"/>
    </source>
</evidence>
<keyword evidence="1" id="KW-0378">Hydrolase</keyword>
<dbReference type="InterPro" id="IPR023302">
    <property type="entry name" value="Pept_S9A_N"/>
</dbReference>
<reference evidence="4 5" key="1">
    <citation type="journal article" date="2014" name="Int. J. Syst. Evol. Microbiol.">
        <title>Ramlibacter solisilvae sp. nov., isolated from forest soil, and emended description of the genus Ramlibacter.</title>
        <authorList>
            <person name="Lee H.J."/>
            <person name="Lee S.H."/>
            <person name="Lee S.S."/>
            <person name="Lee J.S."/>
            <person name="Kim Y."/>
            <person name="Kim S.C."/>
            <person name="Jeon C.O."/>
        </authorList>
    </citation>
    <scope>NUCLEOTIDE SEQUENCE [LARGE SCALE GENOMIC DNA]</scope>
    <source>
        <strain evidence="4 5">5-10</strain>
    </source>
</reference>
<dbReference type="InterPro" id="IPR011042">
    <property type="entry name" value="6-blade_b-propeller_TolB-like"/>
</dbReference>
<organism evidence="4 5">
    <name type="scientific">Ramlibacter tataouinensis</name>
    <dbReference type="NCBI Taxonomy" id="94132"/>
    <lineage>
        <taxon>Bacteria</taxon>
        <taxon>Pseudomonadati</taxon>
        <taxon>Pseudomonadota</taxon>
        <taxon>Betaproteobacteria</taxon>
        <taxon>Burkholderiales</taxon>
        <taxon>Comamonadaceae</taxon>
        <taxon>Ramlibacter</taxon>
    </lineage>
</organism>
<feature type="domain" description="Peptidase S9A N-terminal" evidence="3">
    <location>
        <begin position="91"/>
        <end position="358"/>
    </location>
</feature>
<dbReference type="Pfam" id="PF02897">
    <property type="entry name" value="Peptidase_S9_N"/>
    <property type="match status" value="1"/>
</dbReference>
<accession>A0A127K034</accession>
<evidence type="ECO:0000256" key="1">
    <source>
        <dbReference type="ARBA" id="ARBA00022801"/>
    </source>
</evidence>
<dbReference type="PANTHER" id="PTHR42776">
    <property type="entry name" value="SERINE PEPTIDASE S9 FAMILY MEMBER"/>
    <property type="match status" value="1"/>
</dbReference>
<dbReference type="AlphaFoldDB" id="A0A127K034"/>
<dbReference type="Gene3D" id="2.120.10.30">
    <property type="entry name" value="TolB, C-terminal domain"/>
    <property type="match status" value="1"/>
</dbReference>
<sequence length="630" mass="70325">MAQAPAPVVKPGDNLVVEGIPPVPAGTAERVAQYTEFRSAALRDWHPKRREMLIGTRFGDTVQVHAVRVPQGARTQLTFFPDRVAGASFQPTHGNYFVFSKDVGGGEWHQLYRYDMADARVTLLTDGKSRNTGMVWNRAGDCIAYMSTRRTGRDSDLYLMDPADPKSDRLLLPLEGGGWGASDWSPDGRQIALLEFISINESRLWLVDVAAGTKRLITPPQSGEQVFHGAAQFSRDGKALYVSTDLGFEFRRLAHLDLATLQWQFLTSDIPWDVESFQLSDDGRTLALLTNEAGVGRLRFMDTATHRHRPGPALPVGVPGGIQWHKNNRELGFTLSAAKSPADVWSVDARTGKLTRWTTSETAGLDTSSFADARPVEWKSFDGRAISGFLYLPPARFTGKRPVVVDIHGGPEGQSRPYFLGRENYLLNELGIAIVYPNVRGSTGYGKTFAKLDNGMLREDSYKDIAALLDWIKAQPQLDGERILVTGGSYGGHMTLAVASNYSDRICCAIDVVGMSNLVTFLENTESYRRDLRRVEYGDERDPKMREFLTRIAPMTKAAHIRKPLFVVQGKNDPRVPASEALQMVETVRKTETPVWFLMANDEGHGFAKRKNRDFQFYAELLFIEQFLLK</sequence>
<evidence type="ECO:0000313" key="5">
    <source>
        <dbReference type="Proteomes" id="UP000070433"/>
    </source>
</evidence>
<dbReference type="Proteomes" id="UP000070433">
    <property type="component" value="Chromosome"/>
</dbReference>
<dbReference type="GO" id="GO:0004252">
    <property type="term" value="F:serine-type endopeptidase activity"/>
    <property type="evidence" value="ECO:0007669"/>
    <property type="project" value="InterPro"/>
</dbReference>
<dbReference type="PANTHER" id="PTHR42776:SF27">
    <property type="entry name" value="DIPEPTIDYL PEPTIDASE FAMILY MEMBER 6"/>
    <property type="match status" value="1"/>
</dbReference>
<gene>
    <name evidence="4" type="ORF">UC35_15525</name>
</gene>
<keyword evidence="5" id="KW-1185">Reference proteome</keyword>
<evidence type="ECO:0000313" key="4">
    <source>
        <dbReference type="EMBL" id="AMO25485.1"/>
    </source>
</evidence>
<dbReference type="Pfam" id="PF00326">
    <property type="entry name" value="Peptidase_S9"/>
    <property type="match status" value="1"/>
</dbReference>
<protein>
    <submittedName>
        <fullName evidence="4">Peptidase S9, prolyl oligopeptidase</fullName>
    </submittedName>
</protein>
<dbReference type="InterPro" id="IPR029058">
    <property type="entry name" value="AB_hydrolase_fold"/>
</dbReference>
<dbReference type="Gene3D" id="3.40.50.1820">
    <property type="entry name" value="alpha/beta hydrolase"/>
    <property type="match status" value="1"/>
</dbReference>
<dbReference type="EMBL" id="CP010951">
    <property type="protein sequence ID" value="AMO25485.1"/>
    <property type="molecule type" value="Genomic_DNA"/>
</dbReference>
<dbReference type="SUPFAM" id="SSF53474">
    <property type="entry name" value="alpha/beta-Hydrolases"/>
    <property type="match status" value="1"/>
</dbReference>
<feature type="domain" description="Peptidase S9 prolyl oligopeptidase catalytic" evidence="2">
    <location>
        <begin position="423"/>
        <end position="626"/>
    </location>
</feature>
<name>A0A127K034_9BURK</name>